<organism evidence="4 5">
    <name type="scientific">Pedobacter insulae</name>
    <dbReference type="NCBI Taxonomy" id="414048"/>
    <lineage>
        <taxon>Bacteria</taxon>
        <taxon>Pseudomonadati</taxon>
        <taxon>Bacteroidota</taxon>
        <taxon>Sphingobacteriia</taxon>
        <taxon>Sphingobacteriales</taxon>
        <taxon>Sphingobacteriaceae</taxon>
        <taxon>Pedobacter</taxon>
    </lineage>
</organism>
<dbReference type="Proteomes" id="UP000199666">
    <property type="component" value="Unassembled WGS sequence"/>
</dbReference>
<dbReference type="InterPro" id="IPR055407">
    <property type="entry name" value="TraM_C"/>
</dbReference>
<evidence type="ECO:0000313" key="4">
    <source>
        <dbReference type="EMBL" id="SFH05475.1"/>
    </source>
</evidence>
<accession>A0A1I2WW19</accession>
<evidence type="ECO:0000256" key="1">
    <source>
        <dbReference type="SAM" id="MobiDB-lite"/>
    </source>
</evidence>
<protein>
    <submittedName>
        <fullName evidence="4">Bacteroides conjugative transposon TraM protein</fullName>
    </submittedName>
</protein>
<feature type="domain" description="Conjugative transposon TraM C-terminal" evidence="3">
    <location>
        <begin position="202"/>
        <end position="345"/>
    </location>
</feature>
<evidence type="ECO:0000259" key="3">
    <source>
        <dbReference type="Pfam" id="PF12508"/>
    </source>
</evidence>
<dbReference type="RefSeq" id="WP_245768064.1">
    <property type="nucleotide sequence ID" value="NZ_FOPP01000004.1"/>
</dbReference>
<keyword evidence="2" id="KW-0472">Membrane</keyword>
<dbReference type="Pfam" id="PF12508">
    <property type="entry name" value="Transposon_TraM"/>
    <property type="match status" value="1"/>
</dbReference>
<dbReference type="EMBL" id="FOPP01000004">
    <property type="protein sequence ID" value="SFH05475.1"/>
    <property type="molecule type" value="Genomic_DNA"/>
</dbReference>
<reference evidence="4 5" key="1">
    <citation type="submission" date="2016-10" db="EMBL/GenBank/DDBJ databases">
        <authorList>
            <person name="de Groot N.N."/>
        </authorList>
    </citation>
    <scope>NUCLEOTIDE SEQUENCE [LARGE SCALE GENOMIC DNA]</scope>
    <source>
        <strain evidence="4 5">DSM 18684</strain>
    </source>
</reference>
<dbReference type="STRING" id="414048.SAMN04489864_104323"/>
<name>A0A1I2WW19_9SPHI</name>
<sequence length="350" mass="38748">METINKKDKRKQLLIIPLLIVPFLALGFYAMGGGKGRDADLQKGHREINADLPDAAFKKEEPTDKMGFYKQSDTDSSYIKESVGDSSLNSINARLARNINEQDIRTDAINQKLEALNKEINRTEQPRSNPYTQSKGRQEASIKNDVDRLEALMKTMQSEKGEDVEMAQLSGMMDKIIAIQNPEIARSKEQLNSFRDSQFRAVPATIVENQKVVQGATVKFRLSDSVRLNGQLIPKGHFLFGTCNITNQRLLLQIKNIRLGTSIIPVDLTVYSLDGMPGIPAPEAELTGAVNGGADDAIRSMQFLSMDQSLGVQAAGAGIDAAKSLFSKKLKKVRVKLKADYPILIRINKK</sequence>
<feature type="transmembrane region" description="Helical" evidence="2">
    <location>
        <begin position="12"/>
        <end position="32"/>
    </location>
</feature>
<proteinExistence type="predicted"/>
<gene>
    <name evidence="4" type="ORF">SAMN04489864_104323</name>
</gene>
<evidence type="ECO:0000313" key="5">
    <source>
        <dbReference type="Proteomes" id="UP000199666"/>
    </source>
</evidence>
<evidence type="ECO:0000256" key="2">
    <source>
        <dbReference type="SAM" id="Phobius"/>
    </source>
</evidence>
<dbReference type="AlphaFoldDB" id="A0A1I2WW19"/>
<keyword evidence="2" id="KW-1133">Transmembrane helix</keyword>
<keyword evidence="5" id="KW-1185">Reference proteome</keyword>
<feature type="compositionally biased region" description="Polar residues" evidence="1">
    <location>
        <begin position="126"/>
        <end position="135"/>
    </location>
</feature>
<feature type="region of interest" description="Disordered" evidence="1">
    <location>
        <begin position="122"/>
        <end position="143"/>
    </location>
</feature>
<keyword evidence="2" id="KW-0812">Transmembrane</keyword>